<dbReference type="SUPFAM" id="SSF54631">
    <property type="entry name" value="CBS-domain pair"/>
    <property type="match status" value="1"/>
</dbReference>
<dbReference type="InterPro" id="IPR046342">
    <property type="entry name" value="CBS_dom_sf"/>
</dbReference>
<dbReference type="RefSeq" id="WP_179356858.1">
    <property type="nucleotide sequence ID" value="NZ_CP058627.1"/>
</dbReference>
<gene>
    <name evidence="5" type="ORF">HQ393_00120</name>
</gene>
<evidence type="ECO:0000256" key="1">
    <source>
        <dbReference type="ARBA" id="ARBA00023122"/>
    </source>
</evidence>
<dbReference type="Pfam" id="PF10335">
    <property type="entry name" value="DUF294_C"/>
    <property type="match status" value="1"/>
</dbReference>
<dbReference type="PROSITE" id="PS51371">
    <property type="entry name" value="CBS"/>
    <property type="match status" value="1"/>
</dbReference>
<dbReference type="InterPro" id="IPR000644">
    <property type="entry name" value="CBS_dom"/>
</dbReference>
<dbReference type="InterPro" id="IPR005105">
    <property type="entry name" value="GlnD_Uridyltrans_N"/>
</dbReference>
<proteinExistence type="predicted"/>
<dbReference type="KEGG" id="chiz:HQ393_00120"/>
<name>A0A7H9BFT5_9NEIS</name>
<dbReference type="InterPro" id="IPR014710">
    <property type="entry name" value="RmlC-like_jellyroll"/>
</dbReference>
<reference evidence="5 6" key="1">
    <citation type="submission" date="2020-07" db="EMBL/GenBank/DDBJ databases">
        <title>Complete genome sequence of Chitinibacter sp. 2T18.</title>
        <authorList>
            <person name="Bae J.-W."/>
            <person name="Choi J.-W."/>
        </authorList>
    </citation>
    <scope>NUCLEOTIDE SEQUENCE [LARGE SCALE GENOMIC DNA]</scope>
    <source>
        <strain evidence="5 6">2T18</strain>
    </source>
</reference>
<dbReference type="GO" id="GO:0008773">
    <property type="term" value="F:[protein-PII] uridylyltransferase activity"/>
    <property type="evidence" value="ECO:0007669"/>
    <property type="project" value="InterPro"/>
</dbReference>
<keyword evidence="1 2" id="KW-0129">CBS domain</keyword>
<dbReference type="Gene3D" id="3.10.580.10">
    <property type="entry name" value="CBS-domain"/>
    <property type="match status" value="1"/>
</dbReference>
<evidence type="ECO:0000259" key="4">
    <source>
        <dbReference type="PROSITE" id="PS51371"/>
    </source>
</evidence>
<dbReference type="InterPro" id="IPR000595">
    <property type="entry name" value="cNMP-bd_dom"/>
</dbReference>
<dbReference type="PANTHER" id="PTHR43080">
    <property type="entry name" value="CBS DOMAIN-CONTAINING PROTEIN CBSX3, MITOCHONDRIAL"/>
    <property type="match status" value="1"/>
</dbReference>
<dbReference type="InterPro" id="IPR051257">
    <property type="entry name" value="Diverse_CBS-Domain"/>
</dbReference>
<protein>
    <submittedName>
        <fullName evidence="5">CBS domain-containing protein</fullName>
    </submittedName>
</protein>
<dbReference type="PROSITE" id="PS50042">
    <property type="entry name" value="CNMP_BINDING_3"/>
    <property type="match status" value="1"/>
</dbReference>
<evidence type="ECO:0000259" key="3">
    <source>
        <dbReference type="PROSITE" id="PS50042"/>
    </source>
</evidence>
<evidence type="ECO:0000256" key="2">
    <source>
        <dbReference type="PROSITE-ProRule" id="PRU00703"/>
    </source>
</evidence>
<feature type="domain" description="Cyclic nucleotide-binding" evidence="3">
    <location>
        <begin position="11"/>
        <end position="123"/>
    </location>
</feature>
<organism evidence="5 6">
    <name type="scientific">Chitinibacter bivalviorum</name>
    <dbReference type="NCBI Taxonomy" id="2739434"/>
    <lineage>
        <taxon>Bacteria</taxon>
        <taxon>Pseudomonadati</taxon>
        <taxon>Pseudomonadota</taxon>
        <taxon>Betaproteobacteria</taxon>
        <taxon>Neisseriales</taxon>
        <taxon>Chitinibacteraceae</taxon>
        <taxon>Chitinibacter</taxon>
    </lineage>
</organism>
<dbReference type="Pfam" id="PF00571">
    <property type="entry name" value="CBS"/>
    <property type="match status" value="2"/>
</dbReference>
<dbReference type="Proteomes" id="UP000509597">
    <property type="component" value="Chromosome"/>
</dbReference>
<dbReference type="AlphaFoldDB" id="A0A7H9BFT5"/>
<dbReference type="CDD" id="cd00038">
    <property type="entry name" value="CAP_ED"/>
    <property type="match status" value="1"/>
</dbReference>
<keyword evidence="6" id="KW-1185">Reference proteome</keyword>
<dbReference type="PANTHER" id="PTHR43080:SF2">
    <property type="entry name" value="CBS DOMAIN-CONTAINING PROTEIN"/>
    <property type="match status" value="1"/>
</dbReference>
<dbReference type="InterPro" id="IPR018490">
    <property type="entry name" value="cNMP-bd_dom_sf"/>
</dbReference>
<dbReference type="SUPFAM" id="SSF51206">
    <property type="entry name" value="cAMP-binding domain-like"/>
    <property type="match status" value="1"/>
</dbReference>
<evidence type="ECO:0000313" key="6">
    <source>
        <dbReference type="Proteomes" id="UP000509597"/>
    </source>
</evidence>
<dbReference type="EMBL" id="CP058627">
    <property type="protein sequence ID" value="QLG86771.1"/>
    <property type="molecule type" value="Genomic_DNA"/>
</dbReference>
<dbReference type="InterPro" id="IPR018821">
    <property type="entry name" value="DUF294_put_nucleoTrafse_sb-bd"/>
</dbReference>
<sequence>MSTPFDFSYPPFDALTALERNELLKHLDIEYYAAGSNIIVPNSPMLALFVVMKGLVVGGVEQDVYFAEHELFDGKAVLEGQCPHAFIAQEDTLLWRIPREHILQLSQRNATFAAYFYQDVARRIAELTPSPHQLSQATQMLSRVRDAALSPIHYIAADASVLEATQCLEQYQISSVLVQTEQGSGIFTQSDLRKLVCQGLIPAQEKAALHATYQLLSIESDATLHQAMILMIRHGIHRVLVQQHGQLIGVLEQLDLLASLANNPHSIGLQIDRASSIDELQTASDRFLPVIQLLHHSGMKVTLIAELIGELRQKLLAKLFQLLAPPEMLQHVCLLVLGSEGRGEQILRTDQDNALIIADDYQHPALESICQQFNEALHRFGYPPCPGGIMVSMPQWRKTVSEFKQQLNDWTYTPNGENVMKLAIWVDATAVTGNTSLLYTLQEHFNKWLDSNTQFMAYFAFPIEHFPTPLSLFSRLVTSGQQNVLDLKKGGLFPITHGLRSLALEARIQTKNSYARLAALCGGNVIDEQMAQDLSETLSYLQSLQLKYGLAAILSGKATINLIDPAQLTALERELLKDAFGVVKQFRSLLRHHFKLGML</sequence>
<feature type="domain" description="CBS" evidence="4">
    <location>
        <begin position="211"/>
        <end position="267"/>
    </location>
</feature>
<dbReference type="CDD" id="cd05401">
    <property type="entry name" value="NT_GlnE_GlnD_like"/>
    <property type="match status" value="1"/>
</dbReference>
<dbReference type="Pfam" id="PF03445">
    <property type="entry name" value="DUF294"/>
    <property type="match status" value="1"/>
</dbReference>
<dbReference type="SMART" id="SM00116">
    <property type="entry name" value="CBS"/>
    <property type="match status" value="2"/>
</dbReference>
<accession>A0A7H9BFT5</accession>
<evidence type="ECO:0000313" key="5">
    <source>
        <dbReference type="EMBL" id="QLG86771.1"/>
    </source>
</evidence>
<dbReference type="Gene3D" id="2.60.120.10">
    <property type="entry name" value="Jelly Rolls"/>
    <property type="match status" value="1"/>
</dbReference>